<evidence type="ECO:0008006" key="4">
    <source>
        <dbReference type="Google" id="ProtNLM"/>
    </source>
</evidence>
<dbReference type="EMBL" id="JAAGXA010000017">
    <property type="protein sequence ID" value="NEN80299.1"/>
    <property type="molecule type" value="Genomic_DNA"/>
</dbReference>
<comment type="caution">
    <text evidence="2">The sequence shown here is derived from an EMBL/GenBank/DDBJ whole genome shotgun (WGS) entry which is preliminary data.</text>
</comment>
<dbReference type="Proteomes" id="UP000468687">
    <property type="component" value="Unassembled WGS sequence"/>
</dbReference>
<dbReference type="RefSeq" id="WP_163774092.1">
    <property type="nucleotide sequence ID" value="NZ_JAAGXA010000017.1"/>
</dbReference>
<dbReference type="SUPFAM" id="SSF55486">
    <property type="entry name" value="Metalloproteases ('zincins'), catalytic domain"/>
    <property type="match status" value="1"/>
</dbReference>
<proteinExistence type="predicted"/>
<evidence type="ECO:0000313" key="2">
    <source>
        <dbReference type="EMBL" id="NEN80299.1"/>
    </source>
</evidence>
<feature type="signal peptide" evidence="1">
    <location>
        <begin position="1"/>
        <end position="34"/>
    </location>
</feature>
<evidence type="ECO:0000256" key="1">
    <source>
        <dbReference type="SAM" id="SignalP"/>
    </source>
</evidence>
<keyword evidence="3" id="KW-1185">Reference proteome</keyword>
<sequence length="208" mass="23015">MTKSRRWFTRYATVCIGAAGALIASLLTTPSAQSSTAHNFDWFPDTGAHSYCLGSTFVSNGWSPWAHDAMANLEAQTIVDATFYSNCADPTIDARWVLFQRGELYGEWECEDNQSTIVNGQWVCKSAYIKLNPSMILSAHTPGNQATKTSCHELGHGVGLAHYDFTFDPEYPGATACLRRGEWATSWGAGWNQYAPHHVSGHIDPWFN</sequence>
<evidence type="ECO:0000313" key="3">
    <source>
        <dbReference type="Proteomes" id="UP000468687"/>
    </source>
</evidence>
<accession>A0A6P0HNM3</accession>
<dbReference type="AlphaFoldDB" id="A0A6P0HNM3"/>
<organism evidence="2 3">
    <name type="scientific">Nocardioides zeae</name>
    <dbReference type="NCBI Taxonomy" id="1457234"/>
    <lineage>
        <taxon>Bacteria</taxon>
        <taxon>Bacillati</taxon>
        <taxon>Actinomycetota</taxon>
        <taxon>Actinomycetes</taxon>
        <taxon>Propionibacteriales</taxon>
        <taxon>Nocardioidaceae</taxon>
        <taxon>Nocardioides</taxon>
    </lineage>
</organism>
<reference evidence="2 3" key="1">
    <citation type="journal article" date="2014" name="Int. J. Syst. Evol. Microbiol.">
        <title>Nocardioides zeae sp. nov., isolated from the stem of Zea mays.</title>
        <authorList>
            <person name="Glaeser S.P."/>
            <person name="McInroy J.A."/>
            <person name="Busse H.J."/>
            <person name="Kampfer P."/>
        </authorList>
    </citation>
    <scope>NUCLEOTIDE SEQUENCE [LARGE SCALE GENOMIC DNA]</scope>
    <source>
        <strain evidence="2 3">JCM 30728</strain>
    </source>
</reference>
<protein>
    <recommendedName>
        <fullName evidence="4">Matrixin family metalloprotease</fullName>
    </recommendedName>
</protein>
<gene>
    <name evidence="2" type="ORF">G3T38_18745</name>
</gene>
<keyword evidence="1" id="KW-0732">Signal</keyword>
<name>A0A6P0HNM3_9ACTN</name>
<feature type="chain" id="PRO_5038535034" description="Matrixin family metalloprotease" evidence="1">
    <location>
        <begin position="35"/>
        <end position="208"/>
    </location>
</feature>